<protein>
    <submittedName>
        <fullName evidence="2">Uncharacterized protein</fullName>
    </submittedName>
</protein>
<dbReference type="Proteomes" id="UP000639643">
    <property type="component" value="Unassembled WGS sequence"/>
</dbReference>
<dbReference type="AlphaFoldDB" id="A0A8H6JHR6"/>
<dbReference type="OrthoDB" id="4843852at2759"/>
<keyword evidence="3" id="KW-1185">Reference proteome</keyword>
<reference evidence="2" key="1">
    <citation type="journal article" date="2020" name="Phytopathology">
        <title>Genome Sequence Resources of Colletotrichum truncatum, C. plurivorum, C. musicola, and C. sojae: Four Species Pathogenic to Soybean (Glycine max).</title>
        <authorList>
            <person name="Rogerio F."/>
            <person name="Boufleur T.R."/>
            <person name="Ciampi-Guillardi M."/>
            <person name="Sukno S.A."/>
            <person name="Thon M.R."/>
            <person name="Massola Junior N.S."/>
            <person name="Baroncelli R."/>
        </authorList>
    </citation>
    <scope>NUCLEOTIDE SEQUENCE</scope>
    <source>
        <strain evidence="2">LFN0074</strain>
    </source>
</reference>
<dbReference type="EMBL" id="WIGM01000766">
    <property type="protein sequence ID" value="KAF6813148.1"/>
    <property type="molecule type" value="Genomic_DNA"/>
</dbReference>
<sequence>MSFVSFLLGSLTTNTNPQHSQSSTTQPSPDNVNMPSTRHADRNRIRSNTAQFNLRAGNHVKASPRAKPYPSSRAEVAQLKSPSRAQVKRAGLKNNNKKQTKNKRSDSEVDYNPKNNTPSSSSSSSDTDRSDDSNDSSIIVLHDAPPSPATPRPKTSALQPAKGRRLPSTPSRPKNAHIKLNSAGSSAQSTQRMYAAATFRLSNGPIDDELIKKIMKVVEEMTPGRDLDVTYTSLVDLDD</sequence>
<evidence type="ECO:0000313" key="2">
    <source>
        <dbReference type="EMBL" id="KAF6813148.1"/>
    </source>
</evidence>
<comment type="caution">
    <text evidence="2">The sequence shown here is derived from an EMBL/GenBank/DDBJ whole genome shotgun (WGS) entry which is preliminary data.</text>
</comment>
<gene>
    <name evidence="2" type="ORF">CMUS01_12897</name>
</gene>
<feature type="compositionally biased region" description="Basic residues" evidence="1">
    <location>
        <begin position="86"/>
        <end position="102"/>
    </location>
</feature>
<evidence type="ECO:0000256" key="1">
    <source>
        <dbReference type="SAM" id="MobiDB-lite"/>
    </source>
</evidence>
<feature type="region of interest" description="Disordered" evidence="1">
    <location>
        <begin position="8"/>
        <end position="189"/>
    </location>
</feature>
<evidence type="ECO:0000313" key="3">
    <source>
        <dbReference type="Proteomes" id="UP000639643"/>
    </source>
</evidence>
<organism evidence="2 3">
    <name type="scientific">Colletotrichum musicola</name>
    <dbReference type="NCBI Taxonomy" id="2175873"/>
    <lineage>
        <taxon>Eukaryota</taxon>
        <taxon>Fungi</taxon>
        <taxon>Dikarya</taxon>
        <taxon>Ascomycota</taxon>
        <taxon>Pezizomycotina</taxon>
        <taxon>Sordariomycetes</taxon>
        <taxon>Hypocreomycetidae</taxon>
        <taxon>Glomerellales</taxon>
        <taxon>Glomerellaceae</taxon>
        <taxon>Colletotrichum</taxon>
        <taxon>Colletotrichum orchidearum species complex</taxon>
    </lineage>
</organism>
<proteinExistence type="predicted"/>
<feature type="compositionally biased region" description="Low complexity" evidence="1">
    <location>
        <begin position="12"/>
        <end position="31"/>
    </location>
</feature>
<accession>A0A8H6JHR6</accession>
<name>A0A8H6JHR6_9PEZI</name>